<feature type="transmembrane region" description="Helical" evidence="1">
    <location>
        <begin position="115"/>
        <end position="136"/>
    </location>
</feature>
<evidence type="ECO:0000256" key="1">
    <source>
        <dbReference type="SAM" id="Phobius"/>
    </source>
</evidence>
<dbReference type="EMBL" id="JBFALK010000018">
    <property type="protein sequence ID" value="MEV0972733.1"/>
    <property type="molecule type" value="Genomic_DNA"/>
</dbReference>
<evidence type="ECO:0000313" key="3">
    <source>
        <dbReference type="Proteomes" id="UP001551675"/>
    </source>
</evidence>
<sequence length="229" mass="24217">MVKRLYPMIACGGIVTAVVAAVVGQIDPDPYLDPINLTLSDYAVLDRSGATEVAMVVLGLSSLALLAGMRAVRAPVSGWPERLMLVWSLALVVAAIVPTSAIAEGMTWAAQVHRYVSVAAFVSLPAATALLVGRFAADDRWKAVARPVEWLTLASGIGLAAMTYLALPGHGLMIGLVERVFLTVEVTVLGVLAVQLARLAWKDAFLDQAAAVGNIARRADQVLHRLRGI</sequence>
<feature type="transmembrane region" description="Helical" evidence="1">
    <location>
        <begin position="148"/>
        <end position="167"/>
    </location>
</feature>
<keyword evidence="1" id="KW-1133">Transmembrane helix</keyword>
<dbReference type="InterPro" id="IPR009339">
    <property type="entry name" value="DUF998"/>
</dbReference>
<feature type="transmembrane region" description="Helical" evidence="1">
    <location>
        <begin position="84"/>
        <end position="103"/>
    </location>
</feature>
<dbReference type="Pfam" id="PF06197">
    <property type="entry name" value="DUF998"/>
    <property type="match status" value="1"/>
</dbReference>
<dbReference type="RefSeq" id="WP_063818958.1">
    <property type="nucleotide sequence ID" value="NZ_JBFALK010000018.1"/>
</dbReference>
<protein>
    <submittedName>
        <fullName evidence="2">DUF998 domain-containing protein</fullName>
    </submittedName>
</protein>
<comment type="caution">
    <text evidence="2">The sequence shown here is derived from an EMBL/GenBank/DDBJ whole genome shotgun (WGS) entry which is preliminary data.</text>
</comment>
<gene>
    <name evidence="2" type="ORF">AB0I59_29370</name>
</gene>
<name>A0ABV3GM68_MICGL</name>
<feature type="transmembrane region" description="Helical" evidence="1">
    <location>
        <begin position="48"/>
        <end position="72"/>
    </location>
</feature>
<reference evidence="2 3" key="1">
    <citation type="submission" date="2024-06" db="EMBL/GenBank/DDBJ databases">
        <title>The Natural Products Discovery Center: Release of the First 8490 Sequenced Strains for Exploring Actinobacteria Biosynthetic Diversity.</title>
        <authorList>
            <person name="Kalkreuter E."/>
            <person name="Kautsar S.A."/>
            <person name="Yang D."/>
            <person name="Bader C.D."/>
            <person name="Teijaro C.N."/>
            <person name="Fluegel L."/>
            <person name="Davis C.M."/>
            <person name="Simpson J.R."/>
            <person name="Lauterbach L."/>
            <person name="Steele A.D."/>
            <person name="Gui C."/>
            <person name="Meng S."/>
            <person name="Li G."/>
            <person name="Viehrig K."/>
            <person name="Ye F."/>
            <person name="Su P."/>
            <person name="Kiefer A.F."/>
            <person name="Nichols A."/>
            <person name="Cepeda A.J."/>
            <person name="Yan W."/>
            <person name="Fan B."/>
            <person name="Jiang Y."/>
            <person name="Adhikari A."/>
            <person name="Zheng C.-J."/>
            <person name="Schuster L."/>
            <person name="Cowan T.M."/>
            <person name="Smanski M.J."/>
            <person name="Chevrette M.G."/>
            <person name="De Carvalho L.P.S."/>
            <person name="Shen B."/>
        </authorList>
    </citation>
    <scope>NUCLEOTIDE SEQUENCE [LARGE SCALE GENOMIC DNA]</scope>
    <source>
        <strain evidence="2 3">NPDC050100</strain>
    </source>
</reference>
<evidence type="ECO:0000313" key="2">
    <source>
        <dbReference type="EMBL" id="MEV0972733.1"/>
    </source>
</evidence>
<dbReference type="Proteomes" id="UP001551675">
    <property type="component" value="Unassembled WGS sequence"/>
</dbReference>
<proteinExistence type="predicted"/>
<keyword evidence="1" id="KW-0472">Membrane</keyword>
<keyword evidence="3" id="KW-1185">Reference proteome</keyword>
<organism evidence="2 3">
    <name type="scientific">Microtetraspora glauca</name>
    <dbReference type="NCBI Taxonomy" id="1996"/>
    <lineage>
        <taxon>Bacteria</taxon>
        <taxon>Bacillati</taxon>
        <taxon>Actinomycetota</taxon>
        <taxon>Actinomycetes</taxon>
        <taxon>Streptosporangiales</taxon>
        <taxon>Streptosporangiaceae</taxon>
        <taxon>Microtetraspora</taxon>
    </lineage>
</organism>
<keyword evidence="1" id="KW-0812">Transmembrane</keyword>
<accession>A0ABV3GM68</accession>